<accession>A0A5Q0UGT0</accession>
<proteinExistence type="predicted"/>
<protein>
    <submittedName>
        <fullName evidence="1">Uncharacterized protein</fullName>
    </submittedName>
</protein>
<dbReference type="KEGG" id="ncon:LC1Nh_0983"/>
<evidence type="ECO:0000313" key="2">
    <source>
        <dbReference type="Proteomes" id="UP000377803"/>
    </source>
</evidence>
<name>A0A5Q0UGT0_9ARCH</name>
<dbReference type="Proteomes" id="UP000377803">
    <property type="component" value="Chromosome"/>
</dbReference>
<gene>
    <name evidence="1" type="ORF">LC1Nh_0983</name>
</gene>
<sequence length="65" mass="7156">MLKAFSDMAKLWDAKKTIDEFLENLPFDAENVSEVLDQTYASNNGLGYFPNEDIGISDPAEAAAI</sequence>
<reference evidence="2" key="1">
    <citation type="submission" date="2019-05" db="EMBL/GenBank/DDBJ databases">
        <title>Candidatus Nanohalobium constans, a novel model system to study the DPANN nano-sized archaea: genomic and physiological characterization of a nanoarchaeon co-cultured with its chitinotrophic host.</title>
        <authorList>
            <person name="La Cono V."/>
            <person name="Arcadi E."/>
            <person name="Crisafi F."/>
            <person name="Denaro R."/>
            <person name="La Spada G."/>
            <person name="Messina E."/>
            <person name="Smedile F."/>
            <person name="Toshchakov S.V."/>
            <person name="Shevchenko M.A."/>
            <person name="Golyshin P.N."/>
            <person name="Golyshina O.V."/>
            <person name="Ferrer M."/>
            <person name="Rohde M."/>
            <person name="Mushegian A."/>
            <person name="Sorokin D.Y."/>
            <person name="Giuliano L."/>
            <person name="Yakimov M.M."/>
        </authorList>
    </citation>
    <scope>NUCLEOTIDE SEQUENCE [LARGE SCALE GENOMIC DNA]</scope>
    <source>
        <strain evidence="2">LC1Nh</strain>
    </source>
</reference>
<dbReference type="AlphaFoldDB" id="A0A5Q0UGT0"/>
<dbReference type="EMBL" id="CP040089">
    <property type="protein sequence ID" value="QGA80863.1"/>
    <property type="molecule type" value="Genomic_DNA"/>
</dbReference>
<organism evidence="1 2">
    <name type="scientific">Candidatus Nanohalobium constans</name>
    <dbReference type="NCBI Taxonomy" id="2565781"/>
    <lineage>
        <taxon>Archaea</taxon>
        <taxon>Candidatus Nanohalarchaeota</taxon>
        <taxon>Candidatus Nanohalobia</taxon>
        <taxon>Candidatus Nanohalobiales</taxon>
        <taxon>Candidatus Nanohalobiaceae</taxon>
        <taxon>Candidatus Nanohalobium</taxon>
    </lineage>
</organism>
<evidence type="ECO:0000313" key="1">
    <source>
        <dbReference type="EMBL" id="QGA80863.1"/>
    </source>
</evidence>
<keyword evidence="2" id="KW-1185">Reference proteome</keyword>